<dbReference type="PROSITE" id="PS00178">
    <property type="entry name" value="AA_TRNA_LIGASE_I"/>
    <property type="match status" value="1"/>
</dbReference>
<protein>
    <recommendedName>
        <fullName evidence="2">leucine--tRNA ligase</fullName>
        <ecNumber evidence="2">6.1.1.4</ecNumber>
    </recommendedName>
    <alternativeName>
        <fullName evidence="9">Leucyl-tRNA synthetase</fullName>
    </alternativeName>
</protein>
<dbReference type="RefSeq" id="WP_157387357.1">
    <property type="nucleotide sequence ID" value="NZ_WRPP01000002.1"/>
</dbReference>
<evidence type="ECO:0000256" key="5">
    <source>
        <dbReference type="ARBA" id="ARBA00022741"/>
    </source>
</evidence>
<dbReference type="Gene3D" id="1.10.730.10">
    <property type="entry name" value="Isoleucyl-tRNA Synthetase, Domain 1"/>
    <property type="match status" value="1"/>
</dbReference>
<evidence type="ECO:0000256" key="2">
    <source>
        <dbReference type="ARBA" id="ARBA00013164"/>
    </source>
</evidence>
<dbReference type="EMBL" id="WRPP01000002">
    <property type="protein sequence ID" value="MVU77694.1"/>
    <property type="molecule type" value="Genomic_DNA"/>
</dbReference>
<name>A0A7K1UTL7_9NOCA</name>
<keyword evidence="4 11" id="KW-0436">Ligase</keyword>
<keyword evidence="15" id="KW-1185">Reference proteome</keyword>
<dbReference type="InterPro" id="IPR002302">
    <property type="entry name" value="Leu-tRNA-ligase"/>
</dbReference>
<sequence>MGGEASRRYVVSMFSYPSGDLHMGHAEVFAISDAMARFARMRGHDTLFPVGWDSFGLPAENAARKRGLDPREWTYANIATQADSFRRMGISFDWHTRLHTSDPEYYRWNQWLFLRLYERGLAYRADAEVNWCPQDRTVLANEQVVHGRCERCGAAVERRDLTQWFFRITDYADRLLDDMAGLRDGWPSEVLAMQRNWIGRTESVDDAGRTMVAYRLHDWLISRQRYWGTPIPIIHCGGCGAVPVPDDQLPVRLPDSGYRLSPGDSGSPLASAEDWVAVPCPRCGAPARRDTDTMDTFVDSSWYFLRYPNPHYTDGPFDPEALARWLPVDEYIGGREHATAHLLYARFITKALYDAGLVPFTEPFTRLTTQGQVLMGGKAMSKSLGNLVDLRDQIERHGPDAVRIAMLFAGPVEADVDWADVSARGAERWLARVARLAAETGSGVANSDPAGEAATRREVHDTIARATALMEAKRFNVVIAQLMRLTTILRRAAESESGGTSPAVRDGVDALVRMMSCVAPETAAVAWHHLGHTSPVADAAWPVDSGERQDIPVV</sequence>
<keyword evidence="7 11" id="KW-0648">Protein biosynthesis</keyword>
<comment type="similarity">
    <text evidence="1 11">Belongs to the class-I aminoacyl-tRNA synthetase family.</text>
</comment>
<dbReference type="InterPro" id="IPR009080">
    <property type="entry name" value="tRNAsynth_Ia_anticodon-bd"/>
</dbReference>
<dbReference type="InterPro" id="IPR001412">
    <property type="entry name" value="aa-tRNA-synth_I_CS"/>
</dbReference>
<dbReference type="Proteomes" id="UP000466794">
    <property type="component" value="Unassembled WGS sequence"/>
</dbReference>
<reference evidence="14 15" key="1">
    <citation type="submission" date="2019-12" db="EMBL/GenBank/DDBJ databases">
        <title>Nocardia sp. nov. ET3-3 isolated from soil.</title>
        <authorList>
            <person name="Kanchanasin P."/>
            <person name="Tanasupawat S."/>
            <person name="Yuki M."/>
            <person name="Kudo T."/>
        </authorList>
    </citation>
    <scope>NUCLEOTIDE SEQUENCE [LARGE SCALE GENOMIC DNA]</scope>
    <source>
        <strain evidence="14 15">ET3-3</strain>
    </source>
</reference>
<evidence type="ECO:0000313" key="15">
    <source>
        <dbReference type="Proteomes" id="UP000466794"/>
    </source>
</evidence>
<evidence type="ECO:0000256" key="1">
    <source>
        <dbReference type="ARBA" id="ARBA00005594"/>
    </source>
</evidence>
<gene>
    <name evidence="14" type="ORF">GPX89_10625</name>
</gene>
<evidence type="ECO:0000256" key="9">
    <source>
        <dbReference type="ARBA" id="ARBA00030520"/>
    </source>
</evidence>
<evidence type="ECO:0000313" key="14">
    <source>
        <dbReference type="EMBL" id="MVU77694.1"/>
    </source>
</evidence>
<dbReference type="FunFam" id="1.10.730.10:FF:000002">
    <property type="entry name" value="Leucine--tRNA ligase"/>
    <property type="match status" value="1"/>
</dbReference>
<feature type="domain" description="Aminoacyl-tRNA synthetase class Ia" evidence="12">
    <location>
        <begin position="16"/>
        <end position="418"/>
    </location>
</feature>
<dbReference type="InterPro" id="IPR002300">
    <property type="entry name" value="aa-tRNA-synth_Ia"/>
</dbReference>
<dbReference type="InterPro" id="IPR014729">
    <property type="entry name" value="Rossmann-like_a/b/a_fold"/>
</dbReference>
<dbReference type="EC" id="6.1.1.4" evidence="2"/>
<dbReference type="Pfam" id="PF08264">
    <property type="entry name" value="Anticodon_1"/>
    <property type="match status" value="1"/>
</dbReference>
<accession>A0A7K1UTL7</accession>
<evidence type="ECO:0000256" key="6">
    <source>
        <dbReference type="ARBA" id="ARBA00022840"/>
    </source>
</evidence>
<dbReference type="GO" id="GO:0005524">
    <property type="term" value="F:ATP binding"/>
    <property type="evidence" value="ECO:0007669"/>
    <property type="project" value="UniProtKB-KW"/>
</dbReference>
<organism evidence="14 15">
    <name type="scientific">Nocardia terrae</name>
    <dbReference type="NCBI Taxonomy" id="2675851"/>
    <lineage>
        <taxon>Bacteria</taxon>
        <taxon>Bacillati</taxon>
        <taxon>Actinomycetota</taxon>
        <taxon>Actinomycetes</taxon>
        <taxon>Mycobacteriales</taxon>
        <taxon>Nocardiaceae</taxon>
        <taxon>Nocardia</taxon>
    </lineage>
</organism>
<keyword evidence="8 11" id="KW-0030">Aminoacyl-tRNA synthetase</keyword>
<dbReference type="Pfam" id="PF00133">
    <property type="entry name" value="tRNA-synt_1"/>
    <property type="match status" value="1"/>
</dbReference>
<dbReference type="GO" id="GO:0006429">
    <property type="term" value="P:leucyl-tRNA aminoacylation"/>
    <property type="evidence" value="ECO:0007669"/>
    <property type="project" value="InterPro"/>
</dbReference>
<dbReference type="AlphaFoldDB" id="A0A7K1UTL7"/>
<comment type="catalytic activity">
    <reaction evidence="10">
        <text>tRNA(Leu) + L-leucine + ATP = L-leucyl-tRNA(Leu) + AMP + diphosphate</text>
        <dbReference type="Rhea" id="RHEA:11688"/>
        <dbReference type="Rhea" id="RHEA-COMP:9613"/>
        <dbReference type="Rhea" id="RHEA-COMP:9622"/>
        <dbReference type="ChEBI" id="CHEBI:30616"/>
        <dbReference type="ChEBI" id="CHEBI:33019"/>
        <dbReference type="ChEBI" id="CHEBI:57427"/>
        <dbReference type="ChEBI" id="CHEBI:78442"/>
        <dbReference type="ChEBI" id="CHEBI:78494"/>
        <dbReference type="ChEBI" id="CHEBI:456215"/>
        <dbReference type="EC" id="6.1.1.4"/>
    </reaction>
</comment>
<dbReference type="PANTHER" id="PTHR43740">
    <property type="entry name" value="LEUCYL-TRNA SYNTHETASE"/>
    <property type="match status" value="1"/>
</dbReference>
<dbReference type="CDD" id="cd00812">
    <property type="entry name" value="LeuRS_core"/>
    <property type="match status" value="1"/>
</dbReference>
<evidence type="ECO:0000256" key="10">
    <source>
        <dbReference type="ARBA" id="ARBA00047469"/>
    </source>
</evidence>
<evidence type="ECO:0000256" key="4">
    <source>
        <dbReference type="ARBA" id="ARBA00022598"/>
    </source>
</evidence>
<evidence type="ECO:0000259" key="12">
    <source>
        <dbReference type="Pfam" id="PF00133"/>
    </source>
</evidence>
<keyword evidence="3" id="KW-0963">Cytoplasm</keyword>
<dbReference type="Gene3D" id="3.40.50.620">
    <property type="entry name" value="HUPs"/>
    <property type="match status" value="1"/>
</dbReference>
<evidence type="ECO:0000256" key="3">
    <source>
        <dbReference type="ARBA" id="ARBA00022490"/>
    </source>
</evidence>
<keyword evidence="6 11" id="KW-0067">ATP-binding</keyword>
<dbReference type="SUPFAM" id="SSF47323">
    <property type="entry name" value="Anticodon-binding domain of a subclass of class I aminoacyl-tRNA synthetases"/>
    <property type="match status" value="1"/>
</dbReference>
<evidence type="ECO:0000256" key="8">
    <source>
        <dbReference type="ARBA" id="ARBA00023146"/>
    </source>
</evidence>
<proteinExistence type="inferred from homology"/>
<dbReference type="SUPFAM" id="SSF52374">
    <property type="entry name" value="Nucleotidylyl transferase"/>
    <property type="match status" value="1"/>
</dbReference>
<keyword evidence="5 11" id="KW-0547">Nucleotide-binding</keyword>
<evidence type="ECO:0000256" key="7">
    <source>
        <dbReference type="ARBA" id="ARBA00022917"/>
    </source>
</evidence>
<dbReference type="PANTHER" id="PTHR43740:SF2">
    <property type="entry name" value="LEUCINE--TRNA LIGASE, MITOCHONDRIAL"/>
    <property type="match status" value="1"/>
</dbReference>
<evidence type="ECO:0000259" key="13">
    <source>
        <dbReference type="Pfam" id="PF08264"/>
    </source>
</evidence>
<evidence type="ECO:0000256" key="11">
    <source>
        <dbReference type="RuleBase" id="RU363035"/>
    </source>
</evidence>
<comment type="caution">
    <text evidence="14">The sequence shown here is derived from an EMBL/GenBank/DDBJ whole genome shotgun (WGS) entry which is preliminary data.</text>
</comment>
<dbReference type="GO" id="GO:0004823">
    <property type="term" value="F:leucine-tRNA ligase activity"/>
    <property type="evidence" value="ECO:0007669"/>
    <property type="project" value="UniProtKB-EC"/>
</dbReference>
<dbReference type="PRINTS" id="PR00985">
    <property type="entry name" value="TRNASYNTHLEU"/>
</dbReference>
<dbReference type="InterPro" id="IPR013155">
    <property type="entry name" value="M/V/L/I-tRNA-synth_anticd-bd"/>
</dbReference>
<feature type="domain" description="Methionyl/Valyl/Leucyl/Isoleucyl-tRNA synthetase anticodon-binding" evidence="13">
    <location>
        <begin position="457"/>
        <end position="545"/>
    </location>
</feature>